<feature type="compositionally biased region" description="Acidic residues" evidence="1">
    <location>
        <begin position="353"/>
        <end position="362"/>
    </location>
</feature>
<dbReference type="PANTHER" id="PTHR37984:SF15">
    <property type="entry name" value="INTEGRASE CATALYTIC DOMAIN-CONTAINING PROTEIN"/>
    <property type="match status" value="1"/>
</dbReference>
<dbReference type="PROSITE" id="PS50994">
    <property type="entry name" value="INTEGRASE"/>
    <property type="match status" value="1"/>
</dbReference>
<feature type="compositionally biased region" description="Low complexity" evidence="1">
    <location>
        <begin position="436"/>
        <end position="445"/>
    </location>
</feature>
<evidence type="ECO:0000313" key="4">
    <source>
        <dbReference type="RefSeq" id="XP_022082929.1"/>
    </source>
</evidence>
<dbReference type="RefSeq" id="XP_022082929.1">
    <property type="nucleotide sequence ID" value="XM_022227237.1"/>
</dbReference>
<evidence type="ECO:0000313" key="3">
    <source>
        <dbReference type="Proteomes" id="UP000694845"/>
    </source>
</evidence>
<dbReference type="OMA" id="RTMHESA"/>
<dbReference type="GeneID" id="110975093"/>
<keyword evidence="3" id="KW-1185">Reference proteome</keyword>
<feature type="compositionally biased region" description="Basic and acidic residues" evidence="1">
    <location>
        <begin position="410"/>
        <end position="422"/>
    </location>
</feature>
<dbReference type="FunFam" id="3.30.420.10:FF:000032">
    <property type="entry name" value="Retrovirus-related Pol polyprotein from transposon 297-like Protein"/>
    <property type="match status" value="1"/>
</dbReference>
<dbReference type="Proteomes" id="UP000694845">
    <property type="component" value="Unplaced"/>
</dbReference>
<dbReference type="GO" id="GO:0015074">
    <property type="term" value="P:DNA integration"/>
    <property type="evidence" value="ECO:0007669"/>
    <property type="project" value="InterPro"/>
</dbReference>
<dbReference type="InterPro" id="IPR050951">
    <property type="entry name" value="Retrovirus_Pol_polyprotein"/>
</dbReference>
<protein>
    <submittedName>
        <fullName evidence="4">Uncharacterized protein LOC110975093</fullName>
    </submittedName>
</protein>
<dbReference type="Gene3D" id="3.30.420.10">
    <property type="entry name" value="Ribonuclease H-like superfamily/Ribonuclease H"/>
    <property type="match status" value="1"/>
</dbReference>
<feature type="region of interest" description="Disordered" evidence="1">
    <location>
        <begin position="319"/>
        <end position="366"/>
    </location>
</feature>
<dbReference type="KEGG" id="aplc:110975093"/>
<evidence type="ECO:0000259" key="2">
    <source>
        <dbReference type="PROSITE" id="PS50994"/>
    </source>
</evidence>
<dbReference type="PANTHER" id="PTHR37984">
    <property type="entry name" value="PROTEIN CBG26694"/>
    <property type="match status" value="1"/>
</dbReference>
<dbReference type="OrthoDB" id="4369127at2759"/>
<name>A0A8B7XQ27_ACAPL</name>
<feature type="compositionally biased region" description="Polar residues" evidence="1">
    <location>
        <begin position="426"/>
        <end position="435"/>
    </location>
</feature>
<dbReference type="Pfam" id="PF00665">
    <property type="entry name" value="rve"/>
    <property type="match status" value="1"/>
</dbReference>
<accession>A0A8B7XQ27</accession>
<dbReference type="GO" id="GO:0003676">
    <property type="term" value="F:nucleic acid binding"/>
    <property type="evidence" value="ECO:0007669"/>
    <property type="project" value="InterPro"/>
</dbReference>
<feature type="compositionally biased region" description="Polar residues" evidence="1">
    <location>
        <begin position="321"/>
        <end position="330"/>
    </location>
</feature>
<feature type="domain" description="Integrase catalytic" evidence="2">
    <location>
        <begin position="33"/>
        <end position="191"/>
    </location>
</feature>
<reference evidence="4" key="1">
    <citation type="submission" date="2025-08" db="UniProtKB">
        <authorList>
            <consortium name="RefSeq"/>
        </authorList>
    </citation>
    <scope>IDENTIFICATION</scope>
</reference>
<gene>
    <name evidence="4" type="primary">LOC110975093</name>
</gene>
<proteinExistence type="predicted"/>
<feature type="compositionally biased region" description="Basic and acidic residues" evidence="1">
    <location>
        <begin position="455"/>
        <end position="466"/>
    </location>
</feature>
<organism evidence="3 4">
    <name type="scientific">Acanthaster planci</name>
    <name type="common">Crown-of-thorns starfish</name>
    <dbReference type="NCBI Taxonomy" id="133434"/>
    <lineage>
        <taxon>Eukaryota</taxon>
        <taxon>Metazoa</taxon>
        <taxon>Echinodermata</taxon>
        <taxon>Eleutherozoa</taxon>
        <taxon>Asterozoa</taxon>
        <taxon>Asteroidea</taxon>
        <taxon>Valvatacea</taxon>
        <taxon>Valvatida</taxon>
        <taxon>Acanthasteridae</taxon>
        <taxon>Acanthaster</taxon>
    </lineage>
</organism>
<dbReference type="AlphaFoldDB" id="A0A8B7XQ27"/>
<sequence>MKRDVEHYCTRVCRCLKDKPPARYNKESLGTITTTAPFEVVSVDFLRLERSKGGFEYILVLIDNFTQFAVAYATRDKSAKTVADKIFNDFIPRFGYPSKIHHDQGGEFENKLFRRLQELAGIRISRTTPYHPEGNGQCERLNRTLLGMLRTLTEEQKSNWKDSLQKVVHAYNCTSNTATGFSPFFLLYGRSPRLPIDIAFGLDRQEGPAAEDHNLFVSRWKTQMKEAYALAARNSAKSSDRNKRYHELKVHSSVLQPGDRVLVRNLRRHPGPGKLRSYWEDEVYVVKRRRGEDSPVYEVMAEQGSTKSRVIHRNLLLPCDSLQQEDAPQQTPQPARTKRARKRPPDPHQRFDDADESSDDEPNLVMVTPTGQLDQADVNQELNPEAAPFVRAPTELDVATPHDPAGLDSATHDAAPDSDHAVPDIQPTTTLQPENPDTTADDATPSTEGLADPEDYTHPEVQERPTRNRHPPRIFEYVQLGIRATHSMHPRVDAVSLIPPQMYPMQAPNPPVPVMSMWVNPYSHQAPPLMPTTWMRNYPYAPPWTIPGVQ</sequence>
<feature type="compositionally biased region" description="Basic and acidic residues" evidence="1">
    <location>
        <begin position="343"/>
        <end position="352"/>
    </location>
</feature>
<feature type="region of interest" description="Disordered" evidence="1">
    <location>
        <begin position="397"/>
        <end position="471"/>
    </location>
</feature>
<dbReference type="InterPro" id="IPR036397">
    <property type="entry name" value="RNaseH_sf"/>
</dbReference>
<dbReference type="SUPFAM" id="SSF53098">
    <property type="entry name" value="Ribonuclease H-like"/>
    <property type="match status" value="1"/>
</dbReference>
<dbReference type="InterPro" id="IPR001584">
    <property type="entry name" value="Integrase_cat-core"/>
</dbReference>
<dbReference type="InterPro" id="IPR012337">
    <property type="entry name" value="RNaseH-like_sf"/>
</dbReference>
<evidence type="ECO:0000256" key="1">
    <source>
        <dbReference type="SAM" id="MobiDB-lite"/>
    </source>
</evidence>